<dbReference type="GO" id="GO:0000272">
    <property type="term" value="P:polysaccharide catabolic process"/>
    <property type="evidence" value="ECO:0007669"/>
    <property type="project" value="InterPro"/>
</dbReference>
<feature type="domain" description="Glycoside hydrolase family 5" evidence="7">
    <location>
        <begin position="253"/>
        <end position="479"/>
    </location>
</feature>
<dbReference type="PANTHER" id="PTHR31451">
    <property type="match status" value="1"/>
</dbReference>
<name>A0A2H3KRM4_9CHLR</name>
<keyword evidence="6" id="KW-0812">Transmembrane</keyword>
<dbReference type="Gene3D" id="3.20.20.80">
    <property type="entry name" value="Glycosidases"/>
    <property type="match status" value="1"/>
</dbReference>
<dbReference type="InterPro" id="IPR017853">
    <property type="entry name" value="GH"/>
</dbReference>
<evidence type="ECO:0000259" key="7">
    <source>
        <dbReference type="Pfam" id="PF00150"/>
    </source>
</evidence>
<keyword evidence="3 5" id="KW-0378">Hydrolase</keyword>
<proteinExistence type="inferred from homology"/>
<dbReference type="OrthoDB" id="9801493at2"/>
<dbReference type="EC" id="3.2.1.78" evidence="2"/>
<keyword evidence="6" id="KW-1133">Transmembrane helix</keyword>
<organism evidence="8 9">
    <name type="scientific">Candidatus Chloroploca asiatica</name>
    <dbReference type="NCBI Taxonomy" id="1506545"/>
    <lineage>
        <taxon>Bacteria</taxon>
        <taxon>Bacillati</taxon>
        <taxon>Chloroflexota</taxon>
        <taxon>Chloroflexia</taxon>
        <taxon>Chloroflexales</taxon>
        <taxon>Chloroflexineae</taxon>
        <taxon>Oscillochloridaceae</taxon>
        <taxon>Candidatus Chloroploca</taxon>
    </lineage>
</organism>
<feature type="transmembrane region" description="Helical" evidence="6">
    <location>
        <begin position="540"/>
        <end position="559"/>
    </location>
</feature>
<evidence type="ECO:0000256" key="5">
    <source>
        <dbReference type="RuleBase" id="RU361153"/>
    </source>
</evidence>
<protein>
    <recommendedName>
        <fullName evidence="2">mannan endo-1,4-beta-mannosidase</fullName>
        <ecNumber evidence="2">3.2.1.78</ecNumber>
    </recommendedName>
</protein>
<keyword evidence="4 5" id="KW-0326">Glycosidase</keyword>
<evidence type="ECO:0000256" key="6">
    <source>
        <dbReference type="SAM" id="Phobius"/>
    </source>
</evidence>
<evidence type="ECO:0000313" key="8">
    <source>
        <dbReference type="EMBL" id="PDV96472.1"/>
    </source>
</evidence>
<accession>A0A2H3KRM4</accession>
<dbReference type="InterPro" id="IPR001547">
    <property type="entry name" value="Glyco_hydro_5"/>
</dbReference>
<comment type="caution">
    <text evidence="8">The sequence shown here is derived from an EMBL/GenBank/DDBJ whole genome shotgun (WGS) entry which is preliminary data.</text>
</comment>
<evidence type="ECO:0000256" key="2">
    <source>
        <dbReference type="ARBA" id="ARBA00012706"/>
    </source>
</evidence>
<keyword evidence="6" id="KW-0472">Membrane</keyword>
<dbReference type="GO" id="GO:0004553">
    <property type="term" value="F:hydrolase activity, hydrolyzing O-glycosyl compounds"/>
    <property type="evidence" value="ECO:0007669"/>
    <property type="project" value="InterPro"/>
</dbReference>
<dbReference type="InterPro" id="IPR045053">
    <property type="entry name" value="MAN-like"/>
</dbReference>
<evidence type="ECO:0000256" key="3">
    <source>
        <dbReference type="ARBA" id="ARBA00022801"/>
    </source>
</evidence>
<evidence type="ECO:0000256" key="4">
    <source>
        <dbReference type="ARBA" id="ARBA00023295"/>
    </source>
</evidence>
<gene>
    <name evidence="8" type="ORF">A9Q02_07195</name>
</gene>
<dbReference type="Proteomes" id="UP000220922">
    <property type="component" value="Unassembled WGS sequence"/>
</dbReference>
<evidence type="ECO:0000313" key="9">
    <source>
        <dbReference type="Proteomes" id="UP000220922"/>
    </source>
</evidence>
<reference evidence="8 9" key="1">
    <citation type="submission" date="2016-05" db="EMBL/GenBank/DDBJ databases">
        <authorList>
            <person name="Lavstsen T."/>
            <person name="Jespersen J.S."/>
        </authorList>
    </citation>
    <scope>NUCLEOTIDE SEQUENCE [LARGE SCALE GENOMIC DNA]</scope>
    <source>
        <strain evidence="8 9">B7-9</strain>
    </source>
</reference>
<dbReference type="EMBL" id="LYXE01000200">
    <property type="protein sequence ID" value="PDV96472.1"/>
    <property type="molecule type" value="Genomic_DNA"/>
</dbReference>
<keyword evidence="9" id="KW-1185">Reference proteome</keyword>
<comment type="similarity">
    <text evidence="5">Belongs to the glycosyl hydrolase 5 (cellulase A) family.</text>
</comment>
<sequence>MRKTHLKLIIWILLAILATAGFWASVSGIANLLAYFQRGAEPASALNIVPNVPPDLHVALSWDADGADIGRPIEAFTRSQVEATYLRAWLQWNLSYMKGEPHGLTTYFTGPARSEISAAVRRATADGLRIAQTNTAHRLQLHFYSADGTVVAFTDHDVPIAQVIRAQSGTILSAGATRADYDVVMLLEDGEWRIRHLVRRAATPPPVLQVPPCPTCVTANGTGLELEGVPFYVMGINYYPQATPWDTFWPQYSPAVIDRDLSRIKGLGLNTIRIFIPYEQFGGPRVDLVMLDRLGDLLDRAQAQDVKVIVTLFDFRADYGLLQWASADRHLEAILPRFATHPAILMWDLKNEPDLDDKVSGAPIVDAWLAHTVTLVRRLAPHHLVTIGWSNPMAARRLADQVDIVQFHYYAPVVEFAPAYAALRTEVPDRPVLLGEFGLPTWNSVFPHGHTEAEQAVYYADLLTAMREVDAVGTLAWTLYDFTHVPATVAGRWPWQTGPQAHMGVIRADGREKPAAALLAPGAVLDVPPVPGWARWLKPFWLLVAGGIIAVTAAAVWFTRVHAKALRR</sequence>
<evidence type="ECO:0000256" key="1">
    <source>
        <dbReference type="ARBA" id="ARBA00001678"/>
    </source>
</evidence>
<dbReference type="RefSeq" id="WP_097655510.1">
    <property type="nucleotide sequence ID" value="NZ_LYXE01000200.1"/>
</dbReference>
<dbReference type="SUPFAM" id="SSF51445">
    <property type="entry name" value="(Trans)glycosidases"/>
    <property type="match status" value="1"/>
</dbReference>
<comment type="catalytic activity">
    <reaction evidence="1">
        <text>Random hydrolysis of (1-&gt;4)-beta-D-mannosidic linkages in mannans, galactomannans and glucomannans.</text>
        <dbReference type="EC" id="3.2.1.78"/>
    </reaction>
</comment>
<dbReference type="Pfam" id="PF00150">
    <property type="entry name" value="Cellulase"/>
    <property type="match status" value="1"/>
</dbReference>
<dbReference type="AlphaFoldDB" id="A0A2H3KRM4"/>